<keyword evidence="1" id="KW-1133">Transmembrane helix</keyword>
<gene>
    <name evidence="2" type="ORF">A3B45_05300</name>
</gene>
<evidence type="ECO:0000313" key="3">
    <source>
        <dbReference type="Proteomes" id="UP000178565"/>
    </source>
</evidence>
<dbReference type="Pfam" id="PF14584">
    <property type="entry name" value="DUF4446"/>
    <property type="match status" value="1"/>
</dbReference>
<reference evidence="2 3" key="1">
    <citation type="journal article" date="2016" name="Nat. Commun.">
        <title>Thousands of microbial genomes shed light on interconnected biogeochemical processes in an aquifer system.</title>
        <authorList>
            <person name="Anantharaman K."/>
            <person name="Brown C.T."/>
            <person name="Hug L.A."/>
            <person name="Sharon I."/>
            <person name="Castelle C.J."/>
            <person name="Probst A.J."/>
            <person name="Thomas B.C."/>
            <person name="Singh A."/>
            <person name="Wilkins M.J."/>
            <person name="Karaoz U."/>
            <person name="Brodie E.L."/>
            <person name="Williams K.H."/>
            <person name="Hubbard S.S."/>
            <person name="Banfield J.F."/>
        </authorList>
    </citation>
    <scope>NUCLEOTIDE SEQUENCE [LARGE SCALE GENOMIC DNA]</scope>
</reference>
<evidence type="ECO:0000256" key="1">
    <source>
        <dbReference type="SAM" id="Phobius"/>
    </source>
</evidence>
<organism evidence="2 3">
    <name type="scientific">Candidatus Daviesbacteria bacterium RIFCSPLOWO2_01_FULL_39_12</name>
    <dbReference type="NCBI Taxonomy" id="1797785"/>
    <lineage>
        <taxon>Bacteria</taxon>
        <taxon>Candidatus Daviesiibacteriota</taxon>
    </lineage>
</organism>
<dbReference type="STRING" id="1797785.A3B45_05300"/>
<proteinExistence type="predicted"/>
<dbReference type="EMBL" id="MFDM01000019">
    <property type="protein sequence ID" value="OGE43021.1"/>
    <property type="molecule type" value="Genomic_DNA"/>
</dbReference>
<accession>A0A1F5KQX3</accession>
<evidence type="ECO:0000313" key="2">
    <source>
        <dbReference type="EMBL" id="OGE43021.1"/>
    </source>
</evidence>
<protein>
    <recommendedName>
        <fullName evidence="4">DUF4446 domain-containing protein</fullName>
    </recommendedName>
</protein>
<feature type="transmembrane region" description="Helical" evidence="1">
    <location>
        <begin position="6"/>
        <end position="25"/>
    </location>
</feature>
<evidence type="ECO:0008006" key="4">
    <source>
        <dbReference type="Google" id="ProtNLM"/>
    </source>
</evidence>
<comment type="caution">
    <text evidence="2">The sequence shown here is derived from an EMBL/GenBank/DDBJ whole genome shotgun (WGS) entry which is preliminary data.</text>
</comment>
<keyword evidence="1" id="KW-0812">Transmembrane</keyword>
<name>A0A1F5KQX3_9BACT</name>
<dbReference type="InterPro" id="IPR027981">
    <property type="entry name" value="DUF4446"/>
</dbReference>
<keyword evidence="1" id="KW-0472">Membrane</keyword>
<sequence length="157" mass="18355">MYSDWVWWLLILAVFVWLLILTFWFKNQVNFFKSLFPKGEERDIRIKFKELLQQVLDVKGDVGRFDSRLANFESAQIKHVQKVALKRYNPYQETGGDQSFSLALLDKEGDGFVLTSLHARAGTRVFAKPIKQGLSDVYQLSKEEQETIEEAMNFEIK</sequence>
<dbReference type="Proteomes" id="UP000178565">
    <property type="component" value="Unassembled WGS sequence"/>
</dbReference>
<dbReference type="AlphaFoldDB" id="A0A1F5KQX3"/>